<evidence type="ECO:0000256" key="4">
    <source>
        <dbReference type="ARBA" id="ARBA00022692"/>
    </source>
</evidence>
<dbReference type="Pfam" id="PF07715">
    <property type="entry name" value="Plug"/>
    <property type="match status" value="1"/>
</dbReference>
<dbReference type="SUPFAM" id="SSF49464">
    <property type="entry name" value="Carboxypeptidase regulatory domain-like"/>
    <property type="match status" value="1"/>
</dbReference>
<evidence type="ECO:0000256" key="2">
    <source>
        <dbReference type="ARBA" id="ARBA00022448"/>
    </source>
</evidence>
<evidence type="ECO:0000259" key="9">
    <source>
        <dbReference type="SMART" id="SM00965"/>
    </source>
</evidence>
<keyword evidence="4 7" id="KW-0812">Transmembrane</keyword>
<keyword evidence="2 7" id="KW-0813">Transport</keyword>
<evidence type="ECO:0000256" key="5">
    <source>
        <dbReference type="ARBA" id="ARBA00023136"/>
    </source>
</evidence>
<organism evidence="10 11">
    <name type="scientific">Pedobacter nyackensis</name>
    <dbReference type="NCBI Taxonomy" id="475255"/>
    <lineage>
        <taxon>Bacteria</taxon>
        <taxon>Pseudomonadati</taxon>
        <taxon>Bacteroidota</taxon>
        <taxon>Sphingobacteriia</taxon>
        <taxon>Sphingobacteriales</taxon>
        <taxon>Sphingobacteriaceae</taxon>
        <taxon>Pedobacter</taxon>
    </lineage>
</organism>
<evidence type="ECO:0000256" key="6">
    <source>
        <dbReference type="ARBA" id="ARBA00023237"/>
    </source>
</evidence>
<keyword evidence="6 7" id="KW-0998">Cell outer membrane</keyword>
<dbReference type="OrthoDB" id="9768177at2"/>
<dbReference type="InterPro" id="IPR037066">
    <property type="entry name" value="Plug_dom_sf"/>
</dbReference>
<sequence>MYKLYYNNNVGNRTVLNTCALNRQEQPGLLQRTEFKKWLMRINFTCILLFFGFMQSALATRAQKISLSHKNVSIETVFTDIRKQSGYDFIYPKNLVKNSKLVSIQAKNEELRDVLIQLFRDQSFTYSLENRTIVVKEREKTMTERIRDYFLQPINIRGKILGQDGEPLVGASVHVKGHKITSLTDRKGEFSLNDVPENATLVISYVGYVSKEIKAGMRSADLGSITLVMSSSELTEVGVVINTGYQVISPERVTGSFGVVTGKKLEARLATDLKSALEGQLTGVVLDKKGNIEIRGVSTFGAEKNPLVVVDGYPIEGGIDNVNPLNISSITVLKDGVSASIYGSRAANGVIVIATKSGVTGGPRLTYNGLVNFVSKPDLRDLNRASSSDYIDAELDLFKEDPNAPSTVDEGNMSRVTYLMMQVRENKISEADAMAEISRLRSVDGLKQFEDYFFRPEISNQHNFNVSGAADKYNYNVALNLLNTRENFIQSNSNRLILDIKNEWRPFKFLTAGATANIVYNNRLTPYNDYRSLIDYNAYSILQPYTALVDGNGNPAAVWGLSQYKVDTYKKTPGMKDWTNIPLDDLSKMTRRNVDFQTRLGGFLRANIVKGLTAEFGGSWQRGSTQVKELQDVDSYAVRTAYNDATSIKNLANHYLPDGSIIDESRNINESWTIRSQLNYNRNFNNYKHRITALVGNEVRKLTFDNNRIETRVGYNSTAGSYVPMNLKDYNAGLYDVDMLMGRQIQLDPGKYGYRDNRFVSWYGNGSYEYDNRFILSGSIRMDLTNFFGTDPKYRYRPLWSVGGTYKLAEEEFIKNDWINRLNLRASYGVSGNISLNQGPFLILSTGSFNNTTGGVSYGVASPPNNQLRWERTKIVNFGLDFSAWNNRFNASIDYYTKNSTDLLAAEAADPTSGFATVTKNAGEMSNSGVELALNIDLIRTNSFRWNMGPNISYNYNHVKAYNVTRNYANSYATAEGILVAGHPADGLWGYRFAGLDNLGETQIYNAENKIIKPGDAETSDVVYLGTLRPKFDLSLTNSFSYKNWDLSMLFIAKLGHKYRKDNFSGSNYLNRHVAERWRKPGDEKNTIYPVLQSWNMDMFYYPFVDALIGNANYVKLRDLTLSYNFEKFAKKLKMSNAKVFVQGRNLFRVTAKGVDIDPETAELNNPLDGTGPATEQGFTSLPLPREIFFGVTFSF</sequence>
<dbReference type="Gene3D" id="2.40.170.20">
    <property type="entry name" value="TonB-dependent receptor, beta-barrel domain"/>
    <property type="match status" value="1"/>
</dbReference>
<dbReference type="Gene3D" id="2.170.130.10">
    <property type="entry name" value="TonB-dependent receptor, plug domain"/>
    <property type="match status" value="1"/>
</dbReference>
<dbReference type="SUPFAM" id="SSF56935">
    <property type="entry name" value="Porins"/>
    <property type="match status" value="1"/>
</dbReference>
<dbReference type="STRING" id="475255.SAMN04488101_107129"/>
<dbReference type="NCBIfam" id="TIGR04056">
    <property type="entry name" value="OMP_RagA_SusC"/>
    <property type="match status" value="1"/>
</dbReference>
<keyword evidence="8" id="KW-1133">Transmembrane helix</keyword>
<dbReference type="InterPro" id="IPR023997">
    <property type="entry name" value="TonB-dep_OMP_SusC/RagA_CS"/>
</dbReference>
<dbReference type="InterPro" id="IPR023996">
    <property type="entry name" value="TonB-dep_OMP_SusC/RagA"/>
</dbReference>
<feature type="domain" description="Secretin/TonB short N-terminal" evidence="9">
    <location>
        <begin position="87"/>
        <end position="138"/>
    </location>
</feature>
<keyword evidence="3 7" id="KW-1134">Transmembrane beta strand</keyword>
<evidence type="ECO:0000256" key="1">
    <source>
        <dbReference type="ARBA" id="ARBA00004571"/>
    </source>
</evidence>
<dbReference type="SMART" id="SM00965">
    <property type="entry name" value="STN"/>
    <property type="match status" value="1"/>
</dbReference>
<evidence type="ECO:0000313" key="11">
    <source>
        <dbReference type="Proteomes" id="UP000192678"/>
    </source>
</evidence>
<feature type="transmembrane region" description="Helical" evidence="8">
    <location>
        <begin position="38"/>
        <end position="58"/>
    </location>
</feature>
<dbReference type="InterPro" id="IPR008969">
    <property type="entry name" value="CarboxyPept-like_regulatory"/>
</dbReference>
<evidence type="ECO:0000313" key="10">
    <source>
        <dbReference type="EMBL" id="SMC97958.1"/>
    </source>
</evidence>
<dbReference type="GO" id="GO:0009279">
    <property type="term" value="C:cell outer membrane"/>
    <property type="evidence" value="ECO:0007669"/>
    <property type="project" value="UniProtKB-SubCell"/>
</dbReference>
<dbReference type="RefSeq" id="WP_084289987.1">
    <property type="nucleotide sequence ID" value="NZ_FWYB01000007.1"/>
</dbReference>
<name>A0A1W2DLQ8_9SPHI</name>
<dbReference type="InterPro" id="IPR039426">
    <property type="entry name" value="TonB-dep_rcpt-like"/>
</dbReference>
<dbReference type="AlphaFoldDB" id="A0A1W2DLQ8"/>
<dbReference type="NCBIfam" id="TIGR04057">
    <property type="entry name" value="SusC_RagA_signa"/>
    <property type="match status" value="1"/>
</dbReference>
<dbReference type="InterPro" id="IPR036942">
    <property type="entry name" value="Beta-barrel_TonB_sf"/>
</dbReference>
<dbReference type="EMBL" id="FWYB01000007">
    <property type="protein sequence ID" value="SMC97958.1"/>
    <property type="molecule type" value="Genomic_DNA"/>
</dbReference>
<keyword evidence="5 7" id="KW-0472">Membrane</keyword>
<protein>
    <submittedName>
        <fullName evidence="10">TonB-linked outer membrane protein, SusC/RagA family</fullName>
    </submittedName>
</protein>
<comment type="subcellular location">
    <subcellularLocation>
        <location evidence="1 7">Cell outer membrane</location>
        <topology evidence="1 7">Multi-pass membrane protein</topology>
    </subcellularLocation>
</comment>
<dbReference type="PROSITE" id="PS52016">
    <property type="entry name" value="TONB_DEPENDENT_REC_3"/>
    <property type="match status" value="1"/>
</dbReference>
<dbReference type="InterPro" id="IPR012910">
    <property type="entry name" value="Plug_dom"/>
</dbReference>
<dbReference type="Pfam" id="PF07660">
    <property type="entry name" value="STN"/>
    <property type="match status" value="1"/>
</dbReference>
<dbReference type="InterPro" id="IPR011662">
    <property type="entry name" value="Secretin/TonB_short_N"/>
</dbReference>
<dbReference type="Gene3D" id="2.60.40.1120">
    <property type="entry name" value="Carboxypeptidase-like, regulatory domain"/>
    <property type="match status" value="1"/>
</dbReference>
<accession>A0A1W2DLQ8</accession>
<dbReference type="Pfam" id="PF13715">
    <property type="entry name" value="CarbopepD_reg_2"/>
    <property type="match status" value="1"/>
</dbReference>
<comment type="similarity">
    <text evidence="7">Belongs to the TonB-dependent receptor family.</text>
</comment>
<gene>
    <name evidence="10" type="ORF">SAMN04488101_107129</name>
</gene>
<reference evidence="10 11" key="1">
    <citation type="submission" date="2017-04" db="EMBL/GenBank/DDBJ databases">
        <authorList>
            <person name="Afonso C.L."/>
            <person name="Miller P.J."/>
            <person name="Scott M.A."/>
            <person name="Spackman E."/>
            <person name="Goraichik I."/>
            <person name="Dimitrov K.M."/>
            <person name="Suarez D.L."/>
            <person name="Swayne D.E."/>
        </authorList>
    </citation>
    <scope>NUCLEOTIDE SEQUENCE [LARGE SCALE GENOMIC DNA]</scope>
    <source>
        <strain evidence="10 11">DSM 19625</strain>
    </source>
</reference>
<evidence type="ECO:0000256" key="8">
    <source>
        <dbReference type="SAM" id="Phobius"/>
    </source>
</evidence>
<evidence type="ECO:0000256" key="3">
    <source>
        <dbReference type="ARBA" id="ARBA00022452"/>
    </source>
</evidence>
<proteinExistence type="inferred from homology"/>
<evidence type="ECO:0000256" key="7">
    <source>
        <dbReference type="PROSITE-ProRule" id="PRU01360"/>
    </source>
</evidence>
<keyword evidence="11" id="KW-1185">Reference proteome</keyword>
<dbReference type="Proteomes" id="UP000192678">
    <property type="component" value="Unassembled WGS sequence"/>
</dbReference>